<reference evidence="2" key="2">
    <citation type="submission" date="2009-11" db="EMBL/GenBank/DDBJ databases">
        <title>The Genome Sequence of Allomyces macrogynus strain ATCC 38327.</title>
        <authorList>
            <consortium name="The Broad Institute Genome Sequencing Platform"/>
            <person name="Russ C."/>
            <person name="Cuomo C."/>
            <person name="Shea T."/>
            <person name="Young S.K."/>
            <person name="Zeng Q."/>
            <person name="Koehrsen M."/>
            <person name="Haas B."/>
            <person name="Borodovsky M."/>
            <person name="Guigo R."/>
            <person name="Alvarado L."/>
            <person name="Berlin A."/>
            <person name="Borenstein D."/>
            <person name="Chen Z."/>
            <person name="Engels R."/>
            <person name="Freedman E."/>
            <person name="Gellesch M."/>
            <person name="Goldberg J."/>
            <person name="Griggs A."/>
            <person name="Gujja S."/>
            <person name="Heiman D."/>
            <person name="Hepburn T."/>
            <person name="Howarth C."/>
            <person name="Jen D."/>
            <person name="Larson L."/>
            <person name="Lewis B."/>
            <person name="Mehta T."/>
            <person name="Park D."/>
            <person name="Pearson M."/>
            <person name="Roberts A."/>
            <person name="Saif S."/>
            <person name="Shenoy N."/>
            <person name="Sisk P."/>
            <person name="Stolte C."/>
            <person name="Sykes S."/>
            <person name="Walk T."/>
            <person name="White J."/>
            <person name="Yandava C."/>
            <person name="Burger G."/>
            <person name="Gray M.W."/>
            <person name="Holland P.W.H."/>
            <person name="King N."/>
            <person name="Lang F.B.F."/>
            <person name="Roger A.J."/>
            <person name="Ruiz-Trillo I."/>
            <person name="Lander E."/>
            <person name="Nusbaum C."/>
        </authorList>
    </citation>
    <scope>NUCLEOTIDE SEQUENCE [LARGE SCALE GENOMIC DNA]</scope>
    <source>
        <strain evidence="2">ATCC 38327</strain>
    </source>
</reference>
<evidence type="ECO:0008006" key="3">
    <source>
        <dbReference type="Google" id="ProtNLM"/>
    </source>
</evidence>
<dbReference type="InterPro" id="IPR032675">
    <property type="entry name" value="LRR_dom_sf"/>
</dbReference>
<evidence type="ECO:0000313" key="2">
    <source>
        <dbReference type="Proteomes" id="UP000054350"/>
    </source>
</evidence>
<protein>
    <recommendedName>
        <fullName evidence="3">F-box domain-containing protein</fullName>
    </recommendedName>
</protein>
<proteinExistence type="predicted"/>
<dbReference type="EMBL" id="GG745386">
    <property type="protein sequence ID" value="KNE72987.1"/>
    <property type="molecule type" value="Genomic_DNA"/>
</dbReference>
<dbReference type="Gene3D" id="3.80.10.10">
    <property type="entry name" value="Ribonuclease Inhibitor"/>
    <property type="match status" value="1"/>
</dbReference>
<evidence type="ECO:0000313" key="1">
    <source>
        <dbReference type="EMBL" id="KNE72987.1"/>
    </source>
</evidence>
<keyword evidence="2" id="KW-1185">Reference proteome</keyword>
<dbReference type="AlphaFoldDB" id="A0A0L0TE36"/>
<organism evidence="1 2">
    <name type="scientific">Allomyces macrogynus (strain ATCC 38327)</name>
    <name type="common">Allomyces javanicus var. macrogynus</name>
    <dbReference type="NCBI Taxonomy" id="578462"/>
    <lineage>
        <taxon>Eukaryota</taxon>
        <taxon>Fungi</taxon>
        <taxon>Fungi incertae sedis</taxon>
        <taxon>Blastocladiomycota</taxon>
        <taxon>Blastocladiomycetes</taxon>
        <taxon>Blastocladiales</taxon>
        <taxon>Blastocladiaceae</taxon>
        <taxon>Allomyces</taxon>
    </lineage>
</organism>
<sequence>MVAAASVHWLRAHDYDASAKITRFQNHAPLKAMLNVGRIVETTHPPRLLLLLDCMGDIVTEVPENEEEEDDWTYSVPMDLIVIADHLPPEHPALLPLFRGLAVHGVTLRSLAISSVTLTTVTITVLTSALGPDLLDLELRIAESMETAILERVATRCPNVRTVVLAPPSDRYPLGGYQFGRALHQFKHLASLTVHRQLNEGAEAVAAAIMPVHQPDQQRVVPLRRLVVTGRMTSARSTEWHQPLNPAGTFRQPASKLDDSGLEMKVIPALWHAGQHLAVLHLDSLLHSPAVLARLIAVLPHMTALRDLGLSSCGMFQGASADVCAPFARAIPPRVRYLTLAECTVDEDGLRALVVESNVAMRRVIVVESVLPWMWDEARSEKEDAMAAGAMVQARRTAGKSGIVDVFVGTRAKRYWL</sequence>
<dbReference type="Proteomes" id="UP000054350">
    <property type="component" value="Unassembled WGS sequence"/>
</dbReference>
<reference evidence="1 2" key="1">
    <citation type="submission" date="2009-11" db="EMBL/GenBank/DDBJ databases">
        <title>Annotation of Allomyces macrogynus ATCC 38327.</title>
        <authorList>
            <consortium name="The Broad Institute Genome Sequencing Platform"/>
            <person name="Russ C."/>
            <person name="Cuomo C."/>
            <person name="Burger G."/>
            <person name="Gray M.W."/>
            <person name="Holland P.W.H."/>
            <person name="King N."/>
            <person name="Lang F.B.F."/>
            <person name="Roger A.J."/>
            <person name="Ruiz-Trillo I."/>
            <person name="Young S.K."/>
            <person name="Zeng Q."/>
            <person name="Gargeya S."/>
            <person name="Fitzgerald M."/>
            <person name="Haas B."/>
            <person name="Abouelleil A."/>
            <person name="Alvarado L."/>
            <person name="Arachchi H.M."/>
            <person name="Berlin A."/>
            <person name="Chapman S.B."/>
            <person name="Gearin G."/>
            <person name="Goldberg J."/>
            <person name="Griggs A."/>
            <person name="Gujja S."/>
            <person name="Hansen M."/>
            <person name="Heiman D."/>
            <person name="Howarth C."/>
            <person name="Larimer J."/>
            <person name="Lui A."/>
            <person name="MacDonald P.J.P."/>
            <person name="McCowen C."/>
            <person name="Montmayeur A."/>
            <person name="Murphy C."/>
            <person name="Neiman D."/>
            <person name="Pearson M."/>
            <person name="Priest M."/>
            <person name="Roberts A."/>
            <person name="Saif S."/>
            <person name="Shea T."/>
            <person name="Sisk P."/>
            <person name="Stolte C."/>
            <person name="Sykes S."/>
            <person name="Wortman J."/>
            <person name="Nusbaum C."/>
            <person name="Birren B."/>
        </authorList>
    </citation>
    <scope>NUCLEOTIDE SEQUENCE [LARGE SCALE GENOMIC DNA]</scope>
    <source>
        <strain evidence="1 2">ATCC 38327</strain>
    </source>
</reference>
<gene>
    <name evidence="1" type="ORF">AMAG_17204</name>
</gene>
<dbReference type="VEuPathDB" id="FungiDB:AMAG_17204"/>
<accession>A0A0L0TE36</accession>
<name>A0A0L0TE36_ALLM3</name>
<dbReference type="OrthoDB" id="10443476at2759"/>
<dbReference type="SUPFAM" id="SSF52047">
    <property type="entry name" value="RNI-like"/>
    <property type="match status" value="1"/>
</dbReference>